<evidence type="ECO:0000313" key="2">
    <source>
        <dbReference type="EMBL" id="RCN26643.1"/>
    </source>
</evidence>
<dbReference type="STRING" id="29170.A0A368F3G9"/>
<dbReference type="SMART" id="SM00218">
    <property type="entry name" value="ZU5"/>
    <property type="match status" value="1"/>
</dbReference>
<dbReference type="EMBL" id="JOJR01006637">
    <property type="protein sequence ID" value="RCN26643.1"/>
    <property type="molecule type" value="Genomic_DNA"/>
</dbReference>
<reference evidence="2 3" key="1">
    <citation type="submission" date="2014-10" db="EMBL/GenBank/DDBJ databases">
        <title>Draft genome of the hookworm Ancylostoma caninum.</title>
        <authorList>
            <person name="Mitreva M."/>
        </authorList>
    </citation>
    <scope>NUCLEOTIDE SEQUENCE [LARGE SCALE GENOMIC DNA]</scope>
    <source>
        <strain evidence="2 3">Baltimore</strain>
    </source>
</reference>
<proteinExistence type="predicted"/>
<dbReference type="AlphaFoldDB" id="A0A368F3G9"/>
<feature type="non-terminal residue" evidence="2">
    <location>
        <position position="134"/>
    </location>
</feature>
<feature type="domain" description="ZU5" evidence="1">
    <location>
        <begin position="62"/>
        <end position="134"/>
    </location>
</feature>
<dbReference type="InterPro" id="IPR000906">
    <property type="entry name" value="ZU5_dom"/>
</dbReference>
<evidence type="ECO:0000259" key="1">
    <source>
        <dbReference type="PROSITE" id="PS51145"/>
    </source>
</evidence>
<evidence type="ECO:0000313" key="3">
    <source>
        <dbReference type="Proteomes" id="UP000252519"/>
    </source>
</evidence>
<gene>
    <name evidence="2" type="ORF">ANCCAN_27629</name>
</gene>
<keyword evidence="3" id="KW-1185">Reference proteome</keyword>
<organism evidence="2 3">
    <name type="scientific">Ancylostoma caninum</name>
    <name type="common">Dog hookworm</name>
    <dbReference type="NCBI Taxonomy" id="29170"/>
    <lineage>
        <taxon>Eukaryota</taxon>
        <taxon>Metazoa</taxon>
        <taxon>Ecdysozoa</taxon>
        <taxon>Nematoda</taxon>
        <taxon>Chromadorea</taxon>
        <taxon>Rhabditida</taxon>
        <taxon>Rhabditina</taxon>
        <taxon>Rhabditomorpha</taxon>
        <taxon>Strongyloidea</taxon>
        <taxon>Ancylostomatidae</taxon>
        <taxon>Ancylostomatinae</taxon>
        <taxon>Ancylostoma</taxon>
    </lineage>
</organism>
<protein>
    <submittedName>
        <fullName evidence="2">ZU5 domain protein</fullName>
    </submittedName>
</protein>
<dbReference type="PANTHER" id="PTHR12582:SF47">
    <property type="entry name" value="NETRIN RECEPTOR UNC-5"/>
    <property type="match status" value="1"/>
</dbReference>
<dbReference type="GO" id="GO:0005042">
    <property type="term" value="F:netrin receptor activity"/>
    <property type="evidence" value="ECO:0007669"/>
    <property type="project" value="InterPro"/>
</dbReference>
<dbReference type="Gene3D" id="2.60.220.30">
    <property type="match status" value="1"/>
</dbReference>
<comment type="caution">
    <text evidence="2">The sequence shown here is derived from an EMBL/GenBank/DDBJ whole genome shotgun (WGS) entry which is preliminary data.</text>
</comment>
<dbReference type="GO" id="GO:0016020">
    <property type="term" value="C:membrane"/>
    <property type="evidence" value="ECO:0007669"/>
    <property type="project" value="InterPro"/>
</dbReference>
<name>A0A368F3G9_ANCCA</name>
<dbReference type="PANTHER" id="PTHR12582">
    <property type="entry name" value="NETRIN RECEPTOR UNC5"/>
    <property type="match status" value="1"/>
</dbReference>
<dbReference type="Proteomes" id="UP000252519">
    <property type="component" value="Unassembled WGS sequence"/>
</dbReference>
<dbReference type="OrthoDB" id="418634at2759"/>
<dbReference type="PROSITE" id="PS51145">
    <property type="entry name" value="ZU5"/>
    <property type="match status" value="1"/>
</dbReference>
<sequence>MGTVNRLCKKEMEVVAHEKKMQQTIMGTIRRLSRRILSIYLSSTSSFALQDFVCLQEPTIVEETNAVVGSEGGVLNCPVSGVELRIPKGAIPPGEKHEIYVKVCRDGDSPPIDKSKGETLLSPLVMCGPQGLFF</sequence>
<dbReference type="InterPro" id="IPR037936">
    <property type="entry name" value="UNC5A-D"/>
</dbReference>
<dbReference type="Pfam" id="PF00791">
    <property type="entry name" value="ZU5"/>
    <property type="match status" value="1"/>
</dbReference>
<accession>A0A368F3G9</accession>